<reference evidence="2" key="1">
    <citation type="submission" date="2021-11" db="EMBL/GenBank/DDBJ databases">
        <title>Streptomyces corallinus and Kineosporia corallina sp. nov., two new coral-derived marine actinobacteria.</title>
        <authorList>
            <person name="Buangrab K."/>
            <person name="Sutthacheep M."/>
            <person name="Yeemin T."/>
            <person name="Harunari E."/>
            <person name="Igarashi Y."/>
            <person name="Sripreechasak P."/>
            <person name="Kanchanasin P."/>
            <person name="Tanasupawat S."/>
            <person name="Phongsopitanun W."/>
        </authorList>
    </citation>
    <scope>NUCLEOTIDE SEQUENCE</scope>
    <source>
        <strain evidence="2">JCM 31032</strain>
    </source>
</reference>
<evidence type="ECO:0000256" key="1">
    <source>
        <dbReference type="SAM" id="MobiDB-lite"/>
    </source>
</evidence>
<keyword evidence="3" id="KW-1185">Reference proteome</keyword>
<dbReference type="InterPro" id="IPR036525">
    <property type="entry name" value="Tubulin/FtsZ_GTPase_sf"/>
</dbReference>
<dbReference type="Gene3D" id="3.40.50.1440">
    <property type="entry name" value="Tubulin/FtsZ, GTPase domain"/>
    <property type="match status" value="1"/>
</dbReference>
<dbReference type="Proteomes" id="UP001138997">
    <property type="component" value="Unassembled WGS sequence"/>
</dbReference>
<comment type="caution">
    <text evidence="2">The sequence shown here is derived from an EMBL/GenBank/DDBJ whole genome shotgun (WGS) entry which is preliminary data.</text>
</comment>
<feature type="region of interest" description="Disordered" evidence="1">
    <location>
        <begin position="1046"/>
        <end position="1066"/>
    </location>
</feature>
<gene>
    <name evidence="2" type="ORF">LR394_14160</name>
</gene>
<dbReference type="RefSeq" id="WP_231441878.1">
    <property type="nucleotide sequence ID" value="NZ_JAJOMB010000006.1"/>
</dbReference>
<evidence type="ECO:0000313" key="3">
    <source>
        <dbReference type="Proteomes" id="UP001138997"/>
    </source>
</evidence>
<evidence type="ECO:0000313" key="2">
    <source>
        <dbReference type="EMBL" id="MCD5312052.1"/>
    </source>
</evidence>
<name>A0A9X1NBR9_9ACTN</name>
<organism evidence="2 3">
    <name type="scientific">Kineosporia babensis</name>
    <dbReference type="NCBI Taxonomy" id="499548"/>
    <lineage>
        <taxon>Bacteria</taxon>
        <taxon>Bacillati</taxon>
        <taxon>Actinomycetota</taxon>
        <taxon>Actinomycetes</taxon>
        <taxon>Kineosporiales</taxon>
        <taxon>Kineosporiaceae</taxon>
        <taxon>Kineosporia</taxon>
    </lineage>
</organism>
<dbReference type="AlphaFoldDB" id="A0A9X1NBR9"/>
<proteinExistence type="predicted"/>
<sequence length="1066" mass="117992">MTMSLYQPVLFVGLGGTGGHVGVELERRLREEICGPDGAAFAEQWKQSSLLPYQLPSCVQFVYADVNQGDLDQLPLRSGLGPEHLPAVHRTAHFVRNLVPTVETYPRVASNLRLSSGATVNSWLPPEPGEPKVSPLKRGAGQLPTVGRAALFETFQDGVGPAIGDLSRAIGNLSNSIEDLDHLGGRWNGTVDVFVAFSVAGGTGAGIFYDYLHLIGKVFNDTGLKAQIYPLVLMPSAFTEGLGGGRPAQLNAGRSLLDLFRLIDEQNGGDAQRNLRGENLDGPGIVDPDDVAVRYPKEGEVRLEPSTVQTAFLFSLPVGAQKEDLHRSMVSLMLSLVGSELDEKKSGHNARVGDDFQTFSASFINGGVDREIDSSNGIGGCGVSTALVASMTVPEDELADLVAGRLLRHAVIELSAPLPGRVEQNRQPIERLFGSSGIGEILTRPVRGVHEQQPVSGAKDITAALTDRAREMQDELAELRLRLHREIPRMVGDFEPRRAITELLGELDVFRVQRVAAGHPRLAAEMDKRGAEGMMTLRVAEPPRADLMETPPPIPPLHDRFLSRVKWDDEEPVAAREAQDQWFAWRTRTIWSAIWKEFRPQWSITWSTAATPLKGITDELWRQAQADEQRFQARAESLARTRVGVSYLLPPNGDLERFYVRVRQNMIDTRVDDGLLRPAAREAELITQLIGAEGWRQAYDKTRDQSAEQIVLQLRGRVKAEVKKFFRARPRGRQPLLAPISERLAAAAGVAPGGQSLPEEDIADFQAKLAGLVPGAFNPQGPAGRPVKVLISYPAAAKNEQIEQYLRGQVFLPEGAKVQPEFRRTSAETISVVLFRTAMGVTEVREVREVLRTWAGAQHREQPRDFLKWRQRTGFDFSYLATREKHRVMILHRILNAMWNGRVRTSGDPRSPEEVSIEMDGGTTMILPLKPLDRASSWASLLRAYEVWTLDDDAVRSRFCDQLMNELPNGISARPDKPSDLYLTFRDVSLSQPDLITEQREKLPAGSRGMADSALSFWQNTLKAALDTPFRGVASPVRDTLRHLEDSFADRDEAGPRPEQDGSLKW</sequence>
<protein>
    <submittedName>
        <fullName evidence="2">Tubulin-like doman-containing protein</fullName>
    </submittedName>
</protein>
<accession>A0A9X1NBR9</accession>
<dbReference type="InterPro" id="IPR025904">
    <property type="entry name" value="Tubulin-like"/>
</dbReference>
<dbReference type="EMBL" id="JAJOMB010000006">
    <property type="protein sequence ID" value="MCD5312052.1"/>
    <property type="molecule type" value="Genomic_DNA"/>
</dbReference>
<dbReference type="Pfam" id="PF13809">
    <property type="entry name" value="Tubulin_2"/>
    <property type="match status" value="1"/>
</dbReference>